<feature type="region of interest" description="Disordered" evidence="1">
    <location>
        <begin position="15"/>
        <end position="94"/>
    </location>
</feature>
<dbReference type="Pfam" id="PF03732">
    <property type="entry name" value="Retrotrans_gag"/>
    <property type="match status" value="1"/>
</dbReference>
<dbReference type="PANTHER" id="PTHR33223:SF10">
    <property type="entry name" value="AMINOTRANSFERASE-LIKE PLANT MOBILE DOMAIN-CONTAINING PROTEIN"/>
    <property type="match status" value="1"/>
</dbReference>
<feature type="compositionally biased region" description="Basic residues" evidence="1">
    <location>
        <begin position="16"/>
        <end position="39"/>
    </location>
</feature>
<feature type="compositionally biased region" description="Low complexity" evidence="1">
    <location>
        <begin position="42"/>
        <end position="52"/>
    </location>
</feature>
<evidence type="ECO:0000256" key="1">
    <source>
        <dbReference type="SAM" id="MobiDB-lite"/>
    </source>
</evidence>
<name>A0A2N9J898_FAGSY</name>
<accession>A0A2N9J898</accession>
<protein>
    <recommendedName>
        <fullName evidence="2">Retrotransposon gag domain-containing protein</fullName>
    </recommendedName>
</protein>
<evidence type="ECO:0000259" key="2">
    <source>
        <dbReference type="Pfam" id="PF03732"/>
    </source>
</evidence>
<reference evidence="3" key="1">
    <citation type="submission" date="2018-02" db="EMBL/GenBank/DDBJ databases">
        <authorList>
            <person name="Cohen D.B."/>
            <person name="Kent A.D."/>
        </authorList>
    </citation>
    <scope>NUCLEOTIDE SEQUENCE</scope>
</reference>
<proteinExistence type="predicted"/>
<feature type="domain" description="Retrotransposon gag" evidence="2">
    <location>
        <begin position="137"/>
        <end position="216"/>
    </location>
</feature>
<dbReference type="PANTHER" id="PTHR33223">
    <property type="entry name" value="CCHC-TYPE DOMAIN-CONTAINING PROTEIN"/>
    <property type="match status" value="1"/>
</dbReference>
<sequence length="442" mass="51369">MDTVEALKQQVLELKKKLKKNKNSRRSQHSSRPKIRSKPVRSISSHSSSTSIEDTESEESLEGRKKGGRSSGRGSRENWSESPSMTRQPYKARKGQETVWKALHQISHSPFLKESRESSSTRKVLLFELLWDRCPFRWFNRLQHSSIHSWDELGEVFVSRFITNSRKPKEFDSLLSMRMKDSESLKSYSSRYWEVYNEVDGCTEEIVIKTFKPGFRPGIRLRHNLSRRLAKSMRDLMSRIEQLVRVEDDRARTRAVSTLGRPTRKPANMEQRRTDIPAKNPGRFSQPRDLGGVHTVFNEPIYRIMAEIKNEPFFSWPTPLGGDPSKRDPNKYCSYHREKCHMTERCYSLKQHLEQLAKAGHLRHYIGDGQKQHYHEGPTVAHNAKPAARVIEMIHTSRPNGQSHDQLRSDLKKAQHLREVFQVAEGSVISKKPRTDFPNSEQ</sequence>
<evidence type="ECO:0000313" key="3">
    <source>
        <dbReference type="EMBL" id="SPD33587.1"/>
    </source>
</evidence>
<gene>
    <name evidence="3" type="ORF">FSB_LOCUS61469</name>
</gene>
<dbReference type="InterPro" id="IPR005162">
    <property type="entry name" value="Retrotrans_gag_dom"/>
</dbReference>
<dbReference type="EMBL" id="OIVN01006461">
    <property type="protein sequence ID" value="SPD33587.1"/>
    <property type="molecule type" value="Genomic_DNA"/>
</dbReference>
<organism evidence="3">
    <name type="scientific">Fagus sylvatica</name>
    <name type="common">Beechnut</name>
    <dbReference type="NCBI Taxonomy" id="28930"/>
    <lineage>
        <taxon>Eukaryota</taxon>
        <taxon>Viridiplantae</taxon>
        <taxon>Streptophyta</taxon>
        <taxon>Embryophyta</taxon>
        <taxon>Tracheophyta</taxon>
        <taxon>Spermatophyta</taxon>
        <taxon>Magnoliopsida</taxon>
        <taxon>eudicotyledons</taxon>
        <taxon>Gunneridae</taxon>
        <taxon>Pentapetalae</taxon>
        <taxon>rosids</taxon>
        <taxon>fabids</taxon>
        <taxon>Fagales</taxon>
        <taxon>Fagaceae</taxon>
        <taxon>Fagus</taxon>
    </lineage>
</organism>
<dbReference type="AlphaFoldDB" id="A0A2N9J898"/>